<dbReference type="EMBL" id="JACDXJ010000001">
    <property type="protein sequence ID" value="MBA1156907.1"/>
    <property type="molecule type" value="Genomic_DNA"/>
</dbReference>
<evidence type="ECO:0000259" key="1">
    <source>
        <dbReference type="PROSITE" id="PS50943"/>
    </source>
</evidence>
<dbReference type="InterPro" id="IPR001387">
    <property type="entry name" value="Cro/C1-type_HTH"/>
</dbReference>
<evidence type="ECO:0000313" key="3">
    <source>
        <dbReference type="Proteomes" id="UP000572984"/>
    </source>
</evidence>
<dbReference type="PROSITE" id="PS50943">
    <property type="entry name" value="HTH_CROC1"/>
    <property type="match status" value="1"/>
</dbReference>
<dbReference type="Pfam" id="PF01381">
    <property type="entry name" value="HTH_3"/>
    <property type="match status" value="1"/>
</dbReference>
<name>A0A838BN10_9HYPH</name>
<comment type="caution">
    <text evidence="2">The sequence shown here is derived from an EMBL/GenBank/DDBJ whole genome shotgun (WGS) entry which is preliminary data.</text>
</comment>
<feature type="domain" description="HTH cro/C1-type" evidence="1">
    <location>
        <begin position="15"/>
        <end position="59"/>
    </location>
</feature>
<keyword evidence="3" id="KW-1185">Reference proteome</keyword>
<dbReference type="Proteomes" id="UP000572984">
    <property type="component" value="Unassembled WGS sequence"/>
</dbReference>
<accession>A0A838BN10</accession>
<evidence type="ECO:0000313" key="2">
    <source>
        <dbReference type="EMBL" id="MBA1156907.1"/>
    </source>
</evidence>
<dbReference type="RefSeq" id="WP_181052428.1">
    <property type="nucleotide sequence ID" value="NZ_JACDXJ010000001.1"/>
</dbReference>
<dbReference type="Gene3D" id="1.10.260.40">
    <property type="entry name" value="lambda repressor-like DNA-binding domains"/>
    <property type="match status" value="1"/>
</dbReference>
<sequence length="71" mass="7773">MKLSQYLSETHQTHAQFALKIGATQAAVSRYASGKRKPNLAKLLRIERATGGKVRARDFVDEMPEATGEAA</sequence>
<dbReference type="InterPro" id="IPR010982">
    <property type="entry name" value="Lambda_DNA-bd_dom_sf"/>
</dbReference>
<dbReference type="SMART" id="SM00530">
    <property type="entry name" value="HTH_XRE"/>
    <property type="match status" value="1"/>
</dbReference>
<reference evidence="2 3" key="1">
    <citation type="submission" date="2020-07" db="EMBL/GenBank/DDBJ databases">
        <title>Draft genome and description of Microvirga mediterraneensis Marseille-Q2068 sp. nov.</title>
        <authorList>
            <person name="Boxberger M."/>
        </authorList>
    </citation>
    <scope>NUCLEOTIDE SEQUENCE [LARGE SCALE GENOMIC DNA]</scope>
    <source>
        <strain evidence="2 3">Marseille-Q2068</strain>
    </source>
</reference>
<dbReference type="SUPFAM" id="SSF47413">
    <property type="entry name" value="lambda repressor-like DNA-binding domains"/>
    <property type="match status" value="1"/>
</dbReference>
<protein>
    <submittedName>
        <fullName evidence="2">Helix-turn-helix domain-containing protein</fullName>
    </submittedName>
</protein>
<dbReference type="CDD" id="cd00093">
    <property type="entry name" value="HTH_XRE"/>
    <property type="match status" value="1"/>
</dbReference>
<dbReference type="GO" id="GO:0003677">
    <property type="term" value="F:DNA binding"/>
    <property type="evidence" value="ECO:0007669"/>
    <property type="project" value="InterPro"/>
</dbReference>
<organism evidence="2 3">
    <name type="scientific">Microvirga mediterraneensis</name>
    <dbReference type="NCBI Taxonomy" id="2754695"/>
    <lineage>
        <taxon>Bacteria</taxon>
        <taxon>Pseudomonadati</taxon>
        <taxon>Pseudomonadota</taxon>
        <taxon>Alphaproteobacteria</taxon>
        <taxon>Hyphomicrobiales</taxon>
        <taxon>Methylobacteriaceae</taxon>
        <taxon>Microvirga</taxon>
    </lineage>
</organism>
<proteinExistence type="predicted"/>
<dbReference type="AlphaFoldDB" id="A0A838BN10"/>
<gene>
    <name evidence="2" type="ORF">H0S73_12295</name>
</gene>